<evidence type="ECO:0000256" key="1">
    <source>
        <dbReference type="SAM" id="SignalP"/>
    </source>
</evidence>
<proteinExistence type="predicted"/>
<keyword evidence="1" id="KW-0732">Signal</keyword>
<keyword evidence="3" id="KW-1185">Reference proteome</keyword>
<dbReference type="AlphaFoldDB" id="A0A0P7BYM0"/>
<comment type="caution">
    <text evidence="2">The sequence shown here is derived from an EMBL/GenBank/DDBJ whole genome shotgun (WGS) entry which is preliminary data.</text>
</comment>
<feature type="signal peptide" evidence="1">
    <location>
        <begin position="1"/>
        <end position="23"/>
    </location>
</feature>
<gene>
    <name evidence="2" type="ORF">AFM12_05410</name>
</gene>
<dbReference type="EMBL" id="LGTQ01000005">
    <property type="protein sequence ID" value="KPM49992.1"/>
    <property type="molecule type" value="Genomic_DNA"/>
</dbReference>
<dbReference type="PROSITE" id="PS51257">
    <property type="entry name" value="PROKAR_LIPOPROTEIN"/>
    <property type="match status" value="1"/>
</dbReference>
<dbReference type="OrthoDB" id="964758at2"/>
<evidence type="ECO:0008006" key="4">
    <source>
        <dbReference type="Google" id="ProtNLM"/>
    </source>
</evidence>
<evidence type="ECO:0000313" key="2">
    <source>
        <dbReference type="EMBL" id="KPM49992.1"/>
    </source>
</evidence>
<organism evidence="2 3">
    <name type="scientific">Jiulongibacter sediminis</name>
    <dbReference type="NCBI Taxonomy" id="1605367"/>
    <lineage>
        <taxon>Bacteria</taxon>
        <taxon>Pseudomonadati</taxon>
        <taxon>Bacteroidota</taxon>
        <taxon>Cytophagia</taxon>
        <taxon>Cytophagales</taxon>
        <taxon>Leadbetterellaceae</taxon>
        <taxon>Jiulongibacter</taxon>
    </lineage>
</organism>
<feature type="chain" id="PRO_5006136371" description="Lipocalin-like domain-containing protein" evidence="1">
    <location>
        <begin position="24"/>
        <end position="148"/>
    </location>
</feature>
<sequence>MKKTIAVLSIVAFFCLSSLSCKKELTTQERIAKVWVARIVKENSTIVYSSGGSNNIKPAYSSYRLNLSSPPTATITEIDGQSYTGTYSVQGDSKIVISGISPEPTGTNGVLEFNINSITEDNTELVVQLSTPYPKTGNTKNEYTLISQ</sequence>
<reference evidence="2 3" key="1">
    <citation type="submission" date="2015-07" db="EMBL/GenBank/DDBJ databases">
        <title>The draft genome sequence of Leadbetterella sp. JN14-9.</title>
        <authorList>
            <person name="Liu Y."/>
            <person name="Du J."/>
            <person name="Shao Z."/>
        </authorList>
    </citation>
    <scope>NUCLEOTIDE SEQUENCE [LARGE SCALE GENOMIC DNA]</scope>
    <source>
        <strain evidence="2 3">JN14-9</strain>
    </source>
</reference>
<evidence type="ECO:0000313" key="3">
    <source>
        <dbReference type="Proteomes" id="UP000050454"/>
    </source>
</evidence>
<name>A0A0P7BYM0_9BACT</name>
<dbReference type="STRING" id="1605367.AFM12_05410"/>
<dbReference type="Proteomes" id="UP000050454">
    <property type="component" value="Unassembled WGS sequence"/>
</dbReference>
<protein>
    <recommendedName>
        <fullName evidence="4">Lipocalin-like domain-containing protein</fullName>
    </recommendedName>
</protein>
<dbReference type="RefSeq" id="WP_055144713.1">
    <property type="nucleotide sequence ID" value="NZ_JXSZ01000005.1"/>
</dbReference>
<accession>A0A0P7BYM0</accession>